<dbReference type="STRING" id="529505.SAMN05421761_10473"/>
<evidence type="ECO:0000259" key="7">
    <source>
        <dbReference type="PROSITE" id="PS51900"/>
    </source>
</evidence>
<evidence type="ECO:0000259" key="6">
    <source>
        <dbReference type="PROSITE" id="PS51898"/>
    </source>
</evidence>
<dbReference type="InterPro" id="IPR011010">
    <property type="entry name" value="DNA_brk_join_enz"/>
</dbReference>
<dbReference type="InterPro" id="IPR013762">
    <property type="entry name" value="Integrase-like_cat_sf"/>
</dbReference>
<dbReference type="PROSITE" id="PS51898">
    <property type="entry name" value="TYR_RECOMBINASE"/>
    <property type="match status" value="1"/>
</dbReference>
<dbReference type="PROSITE" id="PS51900">
    <property type="entry name" value="CB"/>
    <property type="match status" value="1"/>
</dbReference>
<dbReference type="AlphaFoldDB" id="A0A1N7LS26"/>
<sequence>MTIRNYMAEMRYIFAYFNHLNPEQLTQDHIASYINYIKKEHGVGRDKCRMTAQSCSFFFKHILPSPYVVPHALYPRKEFRLPEILTQEQISHVIQSTTNIKHKAIIALFYGTGIRLSELRFLEMKHISRTDMQLKVVAGKGSRDRFTILPAAVLPLLEAYYRVHKPKVFLFEGQTSGKAMNDRSIQHAIRMAMNQAGFEQYGFSAHSIRHSFATHLLDAGTDIHTIKQLLGHSKIETTMIYLHLTKQRRDKLVSPLDLLSIGN</sequence>
<evidence type="ECO:0000256" key="1">
    <source>
        <dbReference type="ARBA" id="ARBA00008857"/>
    </source>
</evidence>
<dbReference type="GO" id="GO:0006310">
    <property type="term" value="P:DNA recombination"/>
    <property type="evidence" value="ECO:0007669"/>
    <property type="project" value="UniProtKB-KW"/>
</dbReference>
<gene>
    <name evidence="8" type="ORF">SAMN05421761_10473</name>
</gene>
<protein>
    <submittedName>
        <fullName evidence="8">Site-specific recombinase XerD</fullName>
    </submittedName>
</protein>
<proteinExistence type="inferred from homology"/>
<comment type="similarity">
    <text evidence="1">Belongs to the 'phage' integrase family.</text>
</comment>
<keyword evidence="4" id="KW-0233">DNA recombination</keyword>
<evidence type="ECO:0000256" key="4">
    <source>
        <dbReference type="ARBA" id="ARBA00023172"/>
    </source>
</evidence>
<evidence type="ECO:0000256" key="3">
    <source>
        <dbReference type="ARBA" id="ARBA00023125"/>
    </source>
</evidence>
<dbReference type="GO" id="GO:0003677">
    <property type="term" value="F:DNA binding"/>
    <property type="evidence" value="ECO:0007669"/>
    <property type="project" value="UniProtKB-UniRule"/>
</dbReference>
<dbReference type="InterPro" id="IPR050090">
    <property type="entry name" value="Tyrosine_recombinase_XerCD"/>
</dbReference>
<dbReference type="InterPro" id="IPR010998">
    <property type="entry name" value="Integrase_recombinase_N"/>
</dbReference>
<dbReference type="PANTHER" id="PTHR30349">
    <property type="entry name" value="PHAGE INTEGRASE-RELATED"/>
    <property type="match status" value="1"/>
</dbReference>
<dbReference type="PANTHER" id="PTHR30349:SF64">
    <property type="entry name" value="PROPHAGE INTEGRASE INTD-RELATED"/>
    <property type="match status" value="1"/>
</dbReference>
<reference evidence="9" key="1">
    <citation type="submission" date="2017-01" db="EMBL/GenBank/DDBJ databases">
        <authorList>
            <person name="Varghese N."/>
            <person name="Submissions S."/>
        </authorList>
    </citation>
    <scope>NUCLEOTIDE SEQUENCE [LARGE SCALE GENOMIC DNA]</scope>
    <source>
        <strain evidence="9">DSM 46698</strain>
    </source>
</reference>
<evidence type="ECO:0000313" key="8">
    <source>
        <dbReference type="EMBL" id="SIS76645.1"/>
    </source>
</evidence>
<dbReference type="Pfam" id="PF00589">
    <property type="entry name" value="Phage_integrase"/>
    <property type="match status" value="1"/>
</dbReference>
<evidence type="ECO:0000313" key="9">
    <source>
        <dbReference type="Proteomes" id="UP000186026"/>
    </source>
</evidence>
<name>A0A1N7LS26_9BACT</name>
<accession>A0A1N7LS26</accession>
<dbReference type="Pfam" id="PF13495">
    <property type="entry name" value="Phage_int_SAM_4"/>
    <property type="match status" value="1"/>
</dbReference>
<dbReference type="GO" id="GO:0015074">
    <property type="term" value="P:DNA integration"/>
    <property type="evidence" value="ECO:0007669"/>
    <property type="project" value="UniProtKB-KW"/>
</dbReference>
<dbReference type="InterPro" id="IPR044068">
    <property type="entry name" value="CB"/>
</dbReference>
<evidence type="ECO:0000256" key="5">
    <source>
        <dbReference type="PROSITE-ProRule" id="PRU01248"/>
    </source>
</evidence>
<dbReference type="Gene3D" id="1.10.443.10">
    <property type="entry name" value="Intergrase catalytic core"/>
    <property type="match status" value="1"/>
</dbReference>
<feature type="domain" description="Tyr recombinase" evidence="6">
    <location>
        <begin position="80"/>
        <end position="254"/>
    </location>
</feature>
<dbReference type="EMBL" id="FTOP01000004">
    <property type="protein sequence ID" value="SIS76645.1"/>
    <property type="molecule type" value="Genomic_DNA"/>
</dbReference>
<feature type="domain" description="Core-binding (CB)" evidence="7">
    <location>
        <begin position="1"/>
        <end position="63"/>
    </location>
</feature>
<dbReference type="InterPro" id="IPR002104">
    <property type="entry name" value="Integrase_catalytic"/>
</dbReference>
<keyword evidence="3 5" id="KW-0238">DNA-binding</keyword>
<evidence type="ECO:0000256" key="2">
    <source>
        <dbReference type="ARBA" id="ARBA00022908"/>
    </source>
</evidence>
<dbReference type="InterPro" id="IPR004107">
    <property type="entry name" value="Integrase_SAM-like_N"/>
</dbReference>
<keyword evidence="2" id="KW-0229">DNA integration</keyword>
<dbReference type="Gene3D" id="1.10.150.130">
    <property type="match status" value="1"/>
</dbReference>
<dbReference type="Proteomes" id="UP000186026">
    <property type="component" value="Unassembled WGS sequence"/>
</dbReference>
<dbReference type="SUPFAM" id="SSF56349">
    <property type="entry name" value="DNA breaking-rejoining enzymes"/>
    <property type="match status" value="1"/>
</dbReference>
<keyword evidence="9" id="KW-1185">Reference proteome</keyword>
<organism evidence="8 9">
    <name type="scientific">Belliella pelovolcani</name>
    <dbReference type="NCBI Taxonomy" id="529505"/>
    <lineage>
        <taxon>Bacteria</taxon>
        <taxon>Pseudomonadati</taxon>
        <taxon>Bacteroidota</taxon>
        <taxon>Cytophagia</taxon>
        <taxon>Cytophagales</taxon>
        <taxon>Cyclobacteriaceae</taxon>
        <taxon>Belliella</taxon>
    </lineage>
</organism>